<protein>
    <submittedName>
        <fullName evidence="1">Uncharacterized protein</fullName>
    </submittedName>
</protein>
<gene>
    <name evidence="1" type="ORF">F511_47694</name>
</gene>
<sequence length="79" mass="8719">MIGHHTRKLLRRWMLGVGRWSCEEAGRWPTDVRRAMAHDAAWSAALVAAVRGLAPHTFFVVAVAAALRCSGDVVTAEFF</sequence>
<keyword evidence="2" id="KW-1185">Reference proteome</keyword>
<evidence type="ECO:0000313" key="2">
    <source>
        <dbReference type="Proteomes" id="UP000250235"/>
    </source>
</evidence>
<accession>A0A2Z6ZRE2</accession>
<dbReference type="AlphaFoldDB" id="A0A2Z6ZRE2"/>
<dbReference type="Proteomes" id="UP000250235">
    <property type="component" value="Unassembled WGS sequence"/>
</dbReference>
<proteinExistence type="predicted"/>
<evidence type="ECO:0000313" key="1">
    <source>
        <dbReference type="EMBL" id="KZT75281.1"/>
    </source>
</evidence>
<dbReference type="EMBL" id="KV298728">
    <property type="protein sequence ID" value="KZT75281.1"/>
    <property type="molecule type" value="Genomic_DNA"/>
</dbReference>
<name>A0A2Z6ZRE2_9LAMI</name>
<reference evidence="1 2" key="1">
    <citation type="journal article" date="2015" name="Proc. Natl. Acad. Sci. U.S.A.">
        <title>The resurrection genome of Boea hygrometrica: A blueprint for survival of dehydration.</title>
        <authorList>
            <person name="Xiao L."/>
            <person name="Yang G."/>
            <person name="Zhang L."/>
            <person name="Yang X."/>
            <person name="Zhao S."/>
            <person name="Ji Z."/>
            <person name="Zhou Q."/>
            <person name="Hu M."/>
            <person name="Wang Y."/>
            <person name="Chen M."/>
            <person name="Xu Y."/>
            <person name="Jin H."/>
            <person name="Xiao X."/>
            <person name="Hu G."/>
            <person name="Bao F."/>
            <person name="Hu Y."/>
            <person name="Wan P."/>
            <person name="Li L."/>
            <person name="Deng X."/>
            <person name="Kuang T."/>
            <person name="Xiang C."/>
            <person name="Zhu J.K."/>
            <person name="Oliver M.J."/>
            <person name="He Y."/>
        </authorList>
    </citation>
    <scope>NUCLEOTIDE SEQUENCE [LARGE SCALE GENOMIC DNA]</scope>
    <source>
        <strain evidence="2">cv. XS01</strain>
    </source>
</reference>
<organism evidence="1 2">
    <name type="scientific">Dorcoceras hygrometricum</name>
    <dbReference type="NCBI Taxonomy" id="472368"/>
    <lineage>
        <taxon>Eukaryota</taxon>
        <taxon>Viridiplantae</taxon>
        <taxon>Streptophyta</taxon>
        <taxon>Embryophyta</taxon>
        <taxon>Tracheophyta</taxon>
        <taxon>Spermatophyta</taxon>
        <taxon>Magnoliopsida</taxon>
        <taxon>eudicotyledons</taxon>
        <taxon>Gunneridae</taxon>
        <taxon>Pentapetalae</taxon>
        <taxon>asterids</taxon>
        <taxon>lamiids</taxon>
        <taxon>Lamiales</taxon>
        <taxon>Gesneriaceae</taxon>
        <taxon>Didymocarpoideae</taxon>
        <taxon>Trichosporeae</taxon>
        <taxon>Loxocarpinae</taxon>
        <taxon>Dorcoceras</taxon>
    </lineage>
</organism>